<dbReference type="AlphaFoldDB" id="A0A1I7YXR6"/>
<sequence length="100" mass="11384">MKATLLLLACLAATGASYSFGAKLLHIQSLWRHGDRTPVGTYPTDPYQENAWPVPWGELTTRGMWQHYRQGLKLKEEYIDKYKLVSANYSINEVSLHESA</sequence>
<dbReference type="PROSITE" id="PS00616">
    <property type="entry name" value="HIS_ACID_PHOSPHAT_1"/>
    <property type="match status" value="1"/>
</dbReference>
<evidence type="ECO:0000256" key="1">
    <source>
        <dbReference type="ARBA" id="ARBA00000032"/>
    </source>
</evidence>
<keyword evidence="3" id="KW-0732">Signal</keyword>
<protein>
    <submittedName>
        <fullName evidence="5">Lysosomal acid phosphatase</fullName>
    </submittedName>
</protein>
<comment type="similarity">
    <text evidence="2">Belongs to the histidine acid phosphatase family.</text>
</comment>
<dbReference type="Proteomes" id="UP000095287">
    <property type="component" value="Unplaced"/>
</dbReference>
<dbReference type="GO" id="GO:0003993">
    <property type="term" value="F:acid phosphatase activity"/>
    <property type="evidence" value="ECO:0007669"/>
    <property type="project" value="UniProtKB-EC"/>
</dbReference>
<keyword evidence="4" id="KW-1185">Reference proteome</keyword>
<dbReference type="PANTHER" id="PTHR11567">
    <property type="entry name" value="ACID PHOSPHATASE-RELATED"/>
    <property type="match status" value="1"/>
</dbReference>
<comment type="catalytic activity">
    <reaction evidence="1">
        <text>a phosphate monoester + H2O = an alcohol + phosphate</text>
        <dbReference type="Rhea" id="RHEA:15017"/>
        <dbReference type="ChEBI" id="CHEBI:15377"/>
        <dbReference type="ChEBI" id="CHEBI:30879"/>
        <dbReference type="ChEBI" id="CHEBI:43474"/>
        <dbReference type="ChEBI" id="CHEBI:67140"/>
        <dbReference type="EC" id="3.1.3.2"/>
    </reaction>
</comment>
<evidence type="ECO:0000313" key="4">
    <source>
        <dbReference type="Proteomes" id="UP000095287"/>
    </source>
</evidence>
<dbReference type="Gene3D" id="3.40.50.1240">
    <property type="entry name" value="Phosphoglycerate mutase-like"/>
    <property type="match status" value="1"/>
</dbReference>
<proteinExistence type="inferred from homology"/>
<evidence type="ECO:0000256" key="3">
    <source>
        <dbReference type="SAM" id="SignalP"/>
    </source>
</evidence>
<dbReference type="SUPFAM" id="SSF53254">
    <property type="entry name" value="Phosphoglycerate mutase-like"/>
    <property type="match status" value="1"/>
</dbReference>
<dbReference type="InterPro" id="IPR029033">
    <property type="entry name" value="His_PPase_superfam"/>
</dbReference>
<dbReference type="InterPro" id="IPR050645">
    <property type="entry name" value="Histidine_acid_phosphatase"/>
</dbReference>
<dbReference type="WBParaSite" id="L893_g2083.t1">
    <property type="protein sequence ID" value="L893_g2083.t1"/>
    <property type="gene ID" value="L893_g2083"/>
</dbReference>
<feature type="chain" id="PRO_5009312716" evidence="3">
    <location>
        <begin position="18"/>
        <end position="100"/>
    </location>
</feature>
<dbReference type="InterPro" id="IPR033379">
    <property type="entry name" value="Acid_Pase_AS"/>
</dbReference>
<evidence type="ECO:0000256" key="2">
    <source>
        <dbReference type="ARBA" id="ARBA00005375"/>
    </source>
</evidence>
<organism evidence="4 5">
    <name type="scientific">Steinernema glaseri</name>
    <dbReference type="NCBI Taxonomy" id="37863"/>
    <lineage>
        <taxon>Eukaryota</taxon>
        <taxon>Metazoa</taxon>
        <taxon>Ecdysozoa</taxon>
        <taxon>Nematoda</taxon>
        <taxon>Chromadorea</taxon>
        <taxon>Rhabditida</taxon>
        <taxon>Tylenchina</taxon>
        <taxon>Panagrolaimomorpha</taxon>
        <taxon>Strongyloidoidea</taxon>
        <taxon>Steinernematidae</taxon>
        <taxon>Steinernema</taxon>
    </lineage>
</organism>
<evidence type="ECO:0000313" key="5">
    <source>
        <dbReference type="WBParaSite" id="L893_g2083.t1"/>
    </source>
</evidence>
<dbReference type="Pfam" id="PF00328">
    <property type="entry name" value="His_Phos_2"/>
    <property type="match status" value="1"/>
</dbReference>
<name>A0A1I7YXR6_9BILA</name>
<dbReference type="PANTHER" id="PTHR11567:SF210">
    <property type="entry name" value="ACID PHOSPHATASE 5-RELATED"/>
    <property type="match status" value="1"/>
</dbReference>
<feature type="signal peptide" evidence="3">
    <location>
        <begin position="1"/>
        <end position="17"/>
    </location>
</feature>
<dbReference type="InterPro" id="IPR000560">
    <property type="entry name" value="His_Pase_clade-2"/>
</dbReference>
<accession>A0A1I7YXR6</accession>
<reference evidence="5" key="1">
    <citation type="submission" date="2016-11" db="UniProtKB">
        <authorList>
            <consortium name="WormBaseParasite"/>
        </authorList>
    </citation>
    <scope>IDENTIFICATION</scope>
</reference>